<dbReference type="EMBL" id="CP046908">
    <property type="protein sequence ID" value="QGZ36444.1"/>
    <property type="molecule type" value="Genomic_DNA"/>
</dbReference>
<dbReference type="InterPro" id="IPR021836">
    <property type="entry name" value="DUF3429"/>
</dbReference>
<feature type="transmembrane region" description="Helical" evidence="1">
    <location>
        <begin position="96"/>
        <end position="123"/>
    </location>
</feature>
<evidence type="ECO:0000256" key="1">
    <source>
        <dbReference type="SAM" id="Phobius"/>
    </source>
</evidence>
<evidence type="ECO:0000313" key="3">
    <source>
        <dbReference type="Proteomes" id="UP000435648"/>
    </source>
</evidence>
<dbReference type="PANTHER" id="PTHR15887:SF1">
    <property type="entry name" value="TRANSMEMBRANE PROTEIN 69"/>
    <property type="match status" value="1"/>
</dbReference>
<name>A0A857CBP4_9HYPH</name>
<dbReference type="OrthoDB" id="5297436at2"/>
<sequence length="165" mass="17281">MATAKPDLTRFAAQPGPVVAVRLGYAGLLPFVFTAVYLCFAAIPGTDLPFVETLAHATAVYGAVILSFLGGVRWGIAMAGRQRGMREFVLSVLPSLLGWGAALLPPVAAMAVLAGGFLMQAGWDQRAAIKGSLPLWYATLRRRLSMVVTVALLVAASGLLLGRVA</sequence>
<protein>
    <submittedName>
        <fullName evidence="2">DUF3429 family protein</fullName>
    </submittedName>
</protein>
<dbReference type="KEGG" id="siw:GH266_19285"/>
<dbReference type="AlphaFoldDB" id="A0A857CBP4"/>
<keyword evidence="1" id="KW-0812">Transmembrane</keyword>
<proteinExistence type="predicted"/>
<feature type="transmembrane region" description="Helical" evidence="1">
    <location>
        <begin position="55"/>
        <end position="76"/>
    </location>
</feature>
<keyword evidence="1" id="KW-0472">Membrane</keyword>
<keyword evidence="1" id="KW-1133">Transmembrane helix</keyword>
<organism evidence="2 3">
    <name type="scientific">Stappia indica</name>
    <dbReference type="NCBI Taxonomy" id="538381"/>
    <lineage>
        <taxon>Bacteria</taxon>
        <taxon>Pseudomonadati</taxon>
        <taxon>Pseudomonadota</taxon>
        <taxon>Alphaproteobacteria</taxon>
        <taxon>Hyphomicrobiales</taxon>
        <taxon>Stappiaceae</taxon>
        <taxon>Stappia</taxon>
    </lineage>
</organism>
<gene>
    <name evidence="2" type="ORF">GH266_19285</name>
</gene>
<dbReference type="PANTHER" id="PTHR15887">
    <property type="entry name" value="TRANSMEMBRANE PROTEIN 69"/>
    <property type="match status" value="1"/>
</dbReference>
<dbReference type="Pfam" id="PF11911">
    <property type="entry name" value="DUF3429"/>
    <property type="match status" value="1"/>
</dbReference>
<evidence type="ECO:0000313" key="2">
    <source>
        <dbReference type="EMBL" id="QGZ36444.1"/>
    </source>
</evidence>
<feature type="transmembrane region" description="Helical" evidence="1">
    <location>
        <begin position="20"/>
        <end position="43"/>
    </location>
</feature>
<dbReference type="Proteomes" id="UP000435648">
    <property type="component" value="Chromosome"/>
</dbReference>
<dbReference type="RefSeq" id="WP_158195281.1">
    <property type="nucleotide sequence ID" value="NZ_CP046908.1"/>
</dbReference>
<reference evidence="2 3" key="1">
    <citation type="submission" date="2019-12" db="EMBL/GenBank/DDBJ databases">
        <title>The genome of Stappia indica PHM037.</title>
        <authorList>
            <person name="Kacar D."/>
            <person name="Galan B."/>
            <person name="Canedo L."/>
            <person name="Rodriguez P."/>
            <person name="de la Calle F."/>
            <person name="Garcia J.L."/>
        </authorList>
    </citation>
    <scope>NUCLEOTIDE SEQUENCE [LARGE SCALE GENOMIC DNA]</scope>
    <source>
        <strain evidence="2 3">PHM037</strain>
    </source>
</reference>
<feature type="transmembrane region" description="Helical" evidence="1">
    <location>
        <begin position="143"/>
        <end position="162"/>
    </location>
</feature>
<accession>A0A857CBP4</accession>